<feature type="region of interest" description="Disordered" evidence="7">
    <location>
        <begin position="83"/>
        <end position="127"/>
    </location>
</feature>
<evidence type="ECO:0000313" key="9">
    <source>
        <dbReference type="EMBL" id="CDR47517.1"/>
    </source>
</evidence>
<keyword evidence="2" id="KW-0479">Metal-binding</keyword>
<feature type="region of interest" description="Disordered" evidence="7">
    <location>
        <begin position="298"/>
        <end position="447"/>
    </location>
</feature>
<evidence type="ECO:0000256" key="5">
    <source>
        <dbReference type="ARBA" id="ARBA00023242"/>
    </source>
</evidence>
<dbReference type="AlphaFoldDB" id="A0A061BC46"/>
<dbReference type="InterPro" id="IPR001965">
    <property type="entry name" value="Znf_PHD"/>
</dbReference>
<evidence type="ECO:0000256" key="2">
    <source>
        <dbReference type="ARBA" id="ARBA00022723"/>
    </source>
</evidence>
<dbReference type="PROSITE" id="PS01359">
    <property type="entry name" value="ZF_PHD_1"/>
    <property type="match status" value="1"/>
</dbReference>
<evidence type="ECO:0000256" key="1">
    <source>
        <dbReference type="ARBA" id="ARBA00004123"/>
    </source>
</evidence>
<organism evidence="9">
    <name type="scientific">Rhodotorula toruloides</name>
    <name type="common">Yeast</name>
    <name type="synonym">Rhodosporidium toruloides</name>
    <dbReference type="NCBI Taxonomy" id="5286"/>
    <lineage>
        <taxon>Eukaryota</taxon>
        <taxon>Fungi</taxon>
        <taxon>Dikarya</taxon>
        <taxon>Basidiomycota</taxon>
        <taxon>Pucciniomycotina</taxon>
        <taxon>Microbotryomycetes</taxon>
        <taxon>Sporidiobolales</taxon>
        <taxon>Sporidiobolaceae</taxon>
        <taxon>Rhodotorula</taxon>
    </lineage>
</organism>
<feature type="compositionally biased region" description="Pro residues" evidence="7">
    <location>
        <begin position="361"/>
        <end position="370"/>
    </location>
</feature>
<dbReference type="SUPFAM" id="SSF57903">
    <property type="entry name" value="FYVE/PHD zinc finger"/>
    <property type="match status" value="1"/>
</dbReference>
<dbReference type="InterPro" id="IPR019787">
    <property type="entry name" value="Znf_PHD-finger"/>
</dbReference>
<dbReference type="PANTHER" id="PTHR46174">
    <property type="entry name" value="CXXC-TYPE ZINC FINGER PROTEIN 1"/>
    <property type="match status" value="1"/>
</dbReference>
<feature type="compositionally biased region" description="Basic residues" evidence="7">
    <location>
        <begin position="99"/>
        <end position="108"/>
    </location>
</feature>
<keyword evidence="3 6" id="KW-0863">Zinc-finger</keyword>
<dbReference type="GO" id="GO:0008270">
    <property type="term" value="F:zinc ion binding"/>
    <property type="evidence" value="ECO:0007669"/>
    <property type="project" value="UniProtKB-KW"/>
</dbReference>
<dbReference type="EMBL" id="LK052949">
    <property type="protein sequence ID" value="CDR47517.1"/>
    <property type="molecule type" value="Genomic_DNA"/>
</dbReference>
<proteinExistence type="predicted"/>
<feature type="compositionally biased region" description="Low complexity" evidence="7">
    <location>
        <begin position="149"/>
        <end position="170"/>
    </location>
</feature>
<sequence>MIRYAVYAGRRTRERGLGCGASSLPGRGSHACSLSCVERVAMSRRTRSNSAGLGGRGQAQGGLARVEEEGIVVLASPWNGSYGCPVHHSPREHRADRSAHRKPRRRRLASPSRSFASVNSLAPGSSSRRALGWSAMNFSNLLNPDEFPADPSTSAAAPSTSTAAPQSSPSRMSFDFLNASTSAPDSPALTVGDGYAGSAGASPSAFLLRPAEPPMQANSALDAVNPAMLGLHTAFGAGMVPPVARGASPVSVASVVPDSDDEGKRRQGADKGKGKAAMEEDVDVDILASGDEAGTVAALKAQARSPPAPKPRSRPGSTKPKPRPAHLTSSAPSPAPSPAPSSNLANEVHPDSQSVSAIQEPPVPLLPPISPSEYHHPRLSPSIPHRVLPDPFELYVPPRRKGPGGTIVDDSSSEEDEETRKRERQRRAQLAAQRRGKRDKRGKEEDEGEEEDDRLYCVCKELYDPERLMIACDKCEEWYHVDCVGISEDSVELVDVFICPKCSATSLDRTTWKPCCARPTCRHPAVPLSKYCSDYCGIYVVSSRLDLLQLDTGIAPEAFWDKVSGARRKEAEVVEVKPDAMDASNHEEARRAASFARQDASDAQVRAQLVAKLAEAASRRFKLEETIELVDKRLRYLTVAVKRWEALCQATADEMASAGIDLNAATPMSTQGGKSRKDRRRAGGKKKGPVAATSLPDAQCGLDVRLVYDDAAWRDFLASPFGTELLDAQAKGEAEKVLEMALGDLEGVCLETRKRCERHGGWQKVREADFAVEKAVLNRRLERVNLLSTSLSNQLATHDSIVSFRRANRSRTCPPSQLIPIEDFMIEREEEQEEERARRRPRQRSPSLGAGTNGVRGGGRANGSKSSRESADGGGGPGGEVEIPPELLPFLSRAEIAAYRKGR</sequence>
<dbReference type="PROSITE" id="PS50016">
    <property type="entry name" value="ZF_PHD_2"/>
    <property type="match status" value="1"/>
</dbReference>
<dbReference type="Pfam" id="PF00628">
    <property type="entry name" value="PHD"/>
    <property type="match status" value="1"/>
</dbReference>
<evidence type="ECO:0000256" key="3">
    <source>
        <dbReference type="ARBA" id="ARBA00022771"/>
    </source>
</evidence>
<dbReference type="PANTHER" id="PTHR46174:SF1">
    <property type="entry name" value="CXXC-TYPE ZINC FINGER PROTEIN 1"/>
    <property type="match status" value="1"/>
</dbReference>
<comment type="subcellular location">
    <subcellularLocation>
        <location evidence="1">Nucleus</location>
    </subcellularLocation>
</comment>
<dbReference type="InterPro" id="IPR019786">
    <property type="entry name" value="Zinc_finger_PHD-type_CS"/>
</dbReference>
<feature type="compositionally biased region" description="Basic and acidic residues" evidence="7">
    <location>
        <begin position="262"/>
        <end position="278"/>
    </location>
</feature>
<evidence type="ECO:0000256" key="6">
    <source>
        <dbReference type="PROSITE-ProRule" id="PRU00146"/>
    </source>
</evidence>
<dbReference type="OrthoDB" id="436852at2759"/>
<dbReference type="InterPro" id="IPR011011">
    <property type="entry name" value="Znf_FYVE_PHD"/>
</dbReference>
<keyword evidence="5" id="KW-0539">Nucleus</keyword>
<dbReference type="GO" id="GO:0048188">
    <property type="term" value="C:Set1C/COMPASS complex"/>
    <property type="evidence" value="ECO:0007669"/>
    <property type="project" value="InterPro"/>
</dbReference>
<evidence type="ECO:0000256" key="7">
    <source>
        <dbReference type="SAM" id="MobiDB-lite"/>
    </source>
</evidence>
<evidence type="ECO:0000256" key="4">
    <source>
        <dbReference type="ARBA" id="ARBA00022833"/>
    </source>
</evidence>
<gene>
    <name evidence="9" type="ORF">RHTO0S_14e04654g</name>
</gene>
<feature type="region of interest" description="Disordered" evidence="7">
    <location>
        <begin position="251"/>
        <end position="280"/>
    </location>
</feature>
<feature type="region of interest" description="Disordered" evidence="7">
    <location>
        <begin position="829"/>
        <end position="887"/>
    </location>
</feature>
<feature type="compositionally biased region" description="Basic residues" evidence="7">
    <location>
        <begin position="674"/>
        <end position="688"/>
    </location>
</feature>
<feature type="region of interest" description="Disordered" evidence="7">
    <location>
        <begin position="144"/>
        <end position="179"/>
    </location>
</feature>
<feature type="compositionally biased region" description="Gly residues" evidence="7">
    <location>
        <begin position="851"/>
        <end position="861"/>
    </location>
</feature>
<feature type="compositionally biased region" description="Polar residues" evidence="7">
    <location>
        <begin position="118"/>
        <end position="127"/>
    </location>
</feature>
<dbReference type="InterPro" id="IPR037869">
    <property type="entry name" value="Spp1/CFP1"/>
</dbReference>
<protein>
    <submittedName>
        <fullName evidence="9">RHTO0S14e04654g1_1</fullName>
    </submittedName>
</protein>
<dbReference type="SMART" id="SM00249">
    <property type="entry name" value="PHD"/>
    <property type="match status" value="1"/>
</dbReference>
<reference evidence="9" key="1">
    <citation type="journal article" date="2014" name="Genome Announc.">
        <title>Draft genome sequence of Rhodosporidium toruloides CECT1137, an oleaginous yeast of biotechnological interest.</title>
        <authorList>
            <person name="Morin N."/>
            <person name="Calcas X."/>
            <person name="Devillers H."/>
            <person name="Durrens P."/>
            <person name="Sherman D.J."/>
            <person name="Nicaud J.-M."/>
            <person name="Neuveglise C."/>
        </authorList>
    </citation>
    <scope>NUCLEOTIDE SEQUENCE</scope>
    <source>
        <strain evidence="9">CECT1137</strain>
    </source>
</reference>
<name>A0A061BC46_RHOTO</name>
<dbReference type="GO" id="GO:0045893">
    <property type="term" value="P:positive regulation of DNA-templated transcription"/>
    <property type="evidence" value="ECO:0007669"/>
    <property type="project" value="TreeGrafter"/>
</dbReference>
<dbReference type="InterPro" id="IPR013083">
    <property type="entry name" value="Znf_RING/FYVE/PHD"/>
</dbReference>
<accession>A0A061BC46</accession>
<dbReference type="Gene3D" id="3.30.40.10">
    <property type="entry name" value="Zinc/RING finger domain, C3HC4 (zinc finger)"/>
    <property type="match status" value="1"/>
</dbReference>
<keyword evidence="4" id="KW-0862">Zinc</keyword>
<feature type="region of interest" description="Disordered" evidence="7">
    <location>
        <begin position="663"/>
        <end position="692"/>
    </location>
</feature>
<feature type="domain" description="PHD-type" evidence="8">
    <location>
        <begin position="454"/>
        <end position="505"/>
    </location>
</feature>
<evidence type="ECO:0000259" key="8">
    <source>
        <dbReference type="PROSITE" id="PS50016"/>
    </source>
</evidence>